<reference evidence="1" key="2">
    <citation type="submission" date="2020-11" db="EMBL/GenBank/DDBJ databases">
        <authorList>
            <person name="McCartney M.A."/>
            <person name="Auch B."/>
            <person name="Kono T."/>
            <person name="Mallez S."/>
            <person name="Becker A."/>
            <person name="Gohl D.M."/>
            <person name="Silverstein K.A.T."/>
            <person name="Koren S."/>
            <person name="Bechman K.B."/>
            <person name="Herman A."/>
            <person name="Abrahante J.E."/>
            <person name="Garbe J."/>
        </authorList>
    </citation>
    <scope>NUCLEOTIDE SEQUENCE</scope>
    <source>
        <strain evidence="1">Duluth1</strain>
        <tissue evidence="1">Whole animal</tissue>
    </source>
</reference>
<dbReference type="AlphaFoldDB" id="A0A9D4I278"/>
<evidence type="ECO:0000313" key="2">
    <source>
        <dbReference type="Proteomes" id="UP000828390"/>
    </source>
</evidence>
<comment type="caution">
    <text evidence="1">The sequence shown here is derived from an EMBL/GenBank/DDBJ whole genome shotgun (WGS) entry which is preliminary data.</text>
</comment>
<dbReference type="Proteomes" id="UP000828390">
    <property type="component" value="Unassembled WGS sequence"/>
</dbReference>
<name>A0A9D4I278_DREPO</name>
<organism evidence="1 2">
    <name type="scientific">Dreissena polymorpha</name>
    <name type="common">Zebra mussel</name>
    <name type="synonym">Mytilus polymorpha</name>
    <dbReference type="NCBI Taxonomy" id="45954"/>
    <lineage>
        <taxon>Eukaryota</taxon>
        <taxon>Metazoa</taxon>
        <taxon>Spiralia</taxon>
        <taxon>Lophotrochozoa</taxon>
        <taxon>Mollusca</taxon>
        <taxon>Bivalvia</taxon>
        <taxon>Autobranchia</taxon>
        <taxon>Heteroconchia</taxon>
        <taxon>Euheterodonta</taxon>
        <taxon>Imparidentia</taxon>
        <taxon>Neoheterodontei</taxon>
        <taxon>Myida</taxon>
        <taxon>Dreissenoidea</taxon>
        <taxon>Dreissenidae</taxon>
        <taxon>Dreissena</taxon>
    </lineage>
</organism>
<evidence type="ECO:0000313" key="1">
    <source>
        <dbReference type="EMBL" id="KAH3739736.1"/>
    </source>
</evidence>
<reference evidence="1" key="1">
    <citation type="journal article" date="2019" name="bioRxiv">
        <title>The Genome of the Zebra Mussel, Dreissena polymorpha: A Resource for Invasive Species Research.</title>
        <authorList>
            <person name="McCartney M.A."/>
            <person name="Auch B."/>
            <person name="Kono T."/>
            <person name="Mallez S."/>
            <person name="Zhang Y."/>
            <person name="Obille A."/>
            <person name="Becker A."/>
            <person name="Abrahante J.E."/>
            <person name="Garbe J."/>
            <person name="Badalamenti J.P."/>
            <person name="Herman A."/>
            <person name="Mangelson H."/>
            <person name="Liachko I."/>
            <person name="Sullivan S."/>
            <person name="Sone E.D."/>
            <person name="Koren S."/>
            <person name="Silverstein K.A.T."/>
            <person name="Beckman K.B."/>
            <person name="Gohl D.M."/>
        </authorList>
    </citation>
    <scope>NUCLEOTIDE SEQUENCE</scope>
    <source>
        <strain evidence="1">Duluth1</strain>
        <tissue evidence="1">Whole animal</tissue>
    </source>
</reference>
<accession>A0A9D4I278</accession>
<protein>
    <submittedName>
        <fullName evidence="1">Uncharacterized protein</fullName>
    </submittedName>
</protein>
<dbReference type="SUPFAM" id="SSF48452">
    <property type="entry name" value="TPR-like"/>
    <property type="match status" value="1"/>
</dbReference>
<dbReference type="InterPro" id="IPR011990">
    <property type="entry name" value="TPR-like_helical_dom_sf"/>
</dbReference>
<sequence>MDALSLIYNTRGKIYSNQEKWQDAEVAFGKCVAITKTVDDKSLFYMKRLVNLAEVQEKRNRLQACLRTANQAHALSESTIKTVPHVFIIKECLQCMCRVYRKLDKQDKLIETLKEMELECIRLRNVYDELENQTKQKLILN</sequence>
<dbReference type="EMBL" id="JAIWYP010000011">
    <property type="protein sequence ID" value="KAH3739736.1"/>
    <property type="molecule type" value="Genomic_DNA"/>
</dbReference>
<keyword evidence="2" id="KW-1185">Reference proteome</keyword>
<proteinExistence type="predicted"/>
<gene>
    <name evidence="1" type="ORF">DPMN_046423</name>
</gene>
<dbReference type="Gene3D" id="1.25.40.10">
    <property type="entry name" value="Tetratricopeptide repeat domain"/>
    <property type="match status" value="1"/>
</dbReference>